<dbReference type="KEGG" id="moi:MOVS_07500"/>
<dbReference type="RefSeq" id="WP_063514423.1">
    <property type="nucleotide sequence ID" value="NZ_CP011158.1"/>
</dbReference>
<reference evidence="2 4" key="1">
    <citation type="submission" date="2015-04" db="EMBL/GenBank/DDBJ databases">
        <authorList>
            <person name="Calcutt M.J."/>
            <person name="Foecking M.F."/>
        </authorList>
    </citation>
    <scope>NUCLEOTIDE SEQUENCE [LARGE SCALE GENOMIC DNA]</scope>
    <source>
        <strain evidence="2 4">199/55</strain>
    </source>
</reference>
<evidence type="ECO:0000313" key="5">
    <source>
        <dbReference type="Proteomes" id="UP000255102"/>
    </source>
</evidence>
<proteinExistence type="predicted"/>
<gene>
    <name evidence="2" type="ORF">MOVS_07500</name>
    <name evidence="3" type="ORF">NCTC11227_01567</name>
</gene>
<dbReference type="EMBL" id="UGPW01000001">
    <property type="protein sequence ID" value="STY87553.1"/>
    <property type="molecule type" value="Genomic_DNA"/>
</dbReference>
<keyword evidence="1" id="KW-0472">Membrane</keyword>
<dbReference type="EMBL" id="CP011158">
    <property type="protein sequence ID" value="ANB91844.1"/>
    <property type="molecule type" value="Genomic_DNA"/>
</dbReference>
<feature type="transmembrane region" description="Helical" evidence="1">
    <location>
        <begin position="12"/>
        <end position="32"/>
    </location>
</feature>
<keyword evidence="1" id="KW-0812">Transmembrane</keyword>
<evidence type="ECO:0000313" key="3">
    <source>
        <dbReference type="EMBL" id="STY87553.1"/>
    </source>
</evidence>
<reference evidence="3 5" key="2">
    <citation type="submission" date="2018-06" db="EMBL/GenBank/DDBJ databases">
        <authorList>
            <consortium name="Pathogen Informatics"/>
            <person name="Doyle S."/>
        </authorList>
    </citation>
    <scope>NUCLEOTIDE SEQUENCE [LARGE SCALE GENOMIC DNA]</scope>
    <source>
        <strain evidence="3 5">NCTC11227</strain>
    </source>
</reference>
<keyword evidence="4" id="KW-1185">Reference proteome</keyword>
<evidence type="ECO:0000313" key="2">
    <source>
        <dbReference type="EMBL" id="ANB91844.1"/>
    </source>
</evidence>
<dbReference type="Proteomes" id="UP000255102">
    <property type="component" value="Unassembled WGS sequence"/>
</dbReference>
<evidence type="ECO:0000313" key="4">
    <source>
        <dbReference type="Proteomes" id="UP000076765"/>
    </source>
</evidence>
<accession>A0A378PL95</accession>
<keyword evidence="1" id="KW-1133">Transmembrane helix</keyword>
<dbReference type="Proteomes" id="UP000076765">
    <property type="component" value="Chromosome"/>
</dbReference>
<dbReference type="AlphaFoldDB" id="A0A378PL95"/>
<dbReference type="STRING" id="29433.MOVS_07500"/>
<sequence>MRYGYCRREGGFVLLIVLVAMLLVVGISALAIRQSLNDARLSFTTGKANELFVVADAPLAMVKDGQILTVDQGILDKLISYHQNLPSDDNLVIAHLCYDLALGRGNFVPSRMVIAPAFMTCQDNQVLLWLSLRADTGDADDFSHVPSGVPLDDLQMVDGVDLTNYHLTVHAFAAERQIDASCTAEPMQVKRCLIDEGVMHQMLVQEFYYGYE</sequence>
<evidence type="ECO:0000256" key="1">
    <source>
        <dbReference type="SAM" id="Phobius"/>
    </source>
</evidence>
<organism evidence="3 5">
    <name type="scientific">Moraxella ovis</name>
    <dbReference type="NCBI Taxonomy" id="29433"/>
    <lineage>
        <taxon>Bacteria</taxon>
        <taxon>Pseudomonadati</taxon>
        <taxon>Pseudomonadota</taxon>
        <taxon>Gammaproteobacteria</taxon>
        <taxon>Moraxellales</taxon>
        <taxon>Moraxellaceae</taxon>
        <taxon>Moraxella</taxon>
    </lineage>
</organism>
<protein>
    <submittedName>
        <fullName evidence="3">Uncharacterized protein</fullName>
    </submittedName>
</protein>
<name>A0A378PL95_9GAMM</name>